<keyword evidence="1 2" id="KW-0812">Transmembrane</keyword>
<reference evidence="2 4" key="2">
    <citation type="journal article" date="2014" name="BMC Genomics">
        <title>An improved genome release (version Mt4.0) for the model legume Medicago truncatula.</title>
        <authorList>
            <person name="Tang H."/>
            <person name="Krishnakumar V."/>
            <person name="Bidwell S."/>
            <person name="Rosen B."/>
            <person name="Chan A."/>
            <person name="Zhou S."/>
            <person name="Gentzbittel L."/>
            <person name="Childs K.L."/>
            <person name="Yandell M."/>
            <person name="Gundlach H."/>
            <person name="Mayer K.F."/>
            <person name="Schwartz D.C."/>
            <person name="Town C.D."/>
        </authorList>
    </citation>
    <scope>GENOME REANNOTATION</scope>
    <source>
        <strain evidence="3 4">cv. Jemalong A17</strain>
    </source>
</reference>
<dbReference type="AlphaFoldDB" id="G7J4K0"/>
<evidence type="ECO:0000313" key="2">
    <source>
        <dbReference type="EMBL" id="AES73136.1"/>
    </source>
</evidence>
<feature type="transmembrane region" description="Helical" evidence="1">
    <location>
        <begin position="6"/>
        <end position="32"/>
    </location>
</feature>
<gene>
    <name evidence="2" type="ordered locus">MTR_3g100020</name>
</gene>
<organism evidence="2 4">
    <name type="scientific">Medicago truncatula</name>
    <name type="common">Barrel medic</name>
    <name type="synonym">Medicago tribuloides</name>
    <dbReference type="NCBI Taxonomy" id="3880"/>
    <lineage>
        <taxon>Eukaryota</taxon>
        <taxon>Viridiplantae</taxon>
        <taxon>Streptophyta</taxon>
        <taxon>Embryophyta</taxon>
        <taxon>Tracheophyta</taxon>
        <taxon>Spermatophyta</taxon>
        <taxon>Magnoliopsida</taxon>
        <taxon>eudicotyledons</taxon>
        <taxon>Gunneridae</taxon>
        <taxon>Pentapetalae</taxon>
        <taxon>rosids</taxon>
        <taxon>fabids</taxon>
        <taxon>Fabales</taxon>
        <taxon>Fabaceae</taxon>
        <taxon>Papilionoideae</taxon>
        <taxon>50 kb inversion clade</taxon>
        <taxon>NPAAA clade</taxon>
        <taxon>Hologalegina</taxon>
        <taxon>IRL clade</taxon>
        <taxon>Trifolieae</taxon>
        <taxon>Medicago</taxon>
    </lineage>
</organism>
<feature type="transmembrane region" description="Helical" evidence="1">
    <location>
        <begin position="124"/>
        <end position="142"/>
    </location>
</feature>
<evidence type="ECO:0000256" key="1">
    <source>
        <dbReference type="SAM" id="Phobius"/>
    </source>
</evidence>
<evidence type="ECO:0000313" key="4">
    <source>
        <dbReference type="Proteomes" id="UP000002051"/>
    </source>
</evidence>
<dbReference type="HOGENOM" id="CLU_732315_0_0_1"/>
<reference evidence="3" key="3">
    <citation type="submission" date="2015-04" db="UniProtKB">
        <authorList>
            <consortium name="EnsemblPlants"/>
        </authorList>
    </citation>
    <scope>IDENTIFICATION</scope>
    <source>
        <strain evidence="3">cv. Jemalong A17</strain>
    </source>
</reference>
<evidence type="ECO:0000313" key="3">
    <source>
        <dbReference type="EnsemblPlants" id="AES73136"/>
    </source>
</evidence>
<accession>G7J4K0</accession>
<dbReference type="SUPFAM" id="SSF52058">
    <property type="entry name" value="L domain-like"/>
    <property type="match status" value="1"/>
</dbReference>
<proteinExistence type="predicted"/>
<keyword evidence="1" id="KW-1133">Transmembrane helix</keyword>
<dbReference type="EnsemblPlants" id="AES73136">
    <property type="protein sequence ID" value="AES73136"/>
    <property type="gene ID" value="MTR_3g100020"/>
</dbReference>
<keyword evidence="4" id="KW-1185">Reference proteome</keyword>
<protein>
    <submittedName>
        <fullName evidence="2">Transmembrane protein, putative</fullName>
    </submittedName>
</protein>
<name>G7J4K0_MEDTR</name>
<dbReference type="Proteomes" id="UP000002051">
    <property type="component" value="Chromosome 3"/>
</dbReference>
<dbReference type="EMBL" id="CM001219">
    <property type="protein sequence ID" value="AES73136.1"/>
    <property type="molecule type" value="Genomic_DNA"/>
</dbReference>
<sequence length="378" mass="42641">MFCTVQVTLCCSIVAVMVLSISVVAQSLDLMLMKRASKLVLGTKRFTKATDIWSVGCIMGFQMGIDLPQFLLNFDGESLWDTFTELLDQARLTRAFAALSPSLASDFRQIFVTTPCLLEELMKVTYLLFVFLLDIVLLVVLFSGGKGVMENLLTLTHLKLSIYLCQGYETQFPKSINLPSLTNLQLENFVFCVGYNDRAEPFSIFNGLSSLLISNCKVLHGDTLCVSSTTLVNLTVYNHFYSYYKFDLCTPSLCTFVFSGTPFQKLSANNVSSLKHVEIHAEIISFSEDPSRFLFNWLQEFANMKSLKVSTNTLQVLSLSPSLLNYNLLSLGNLKSLKVVMEPLLYKIRMALCEFKLQKVKSKTKRFCRRIGTIFTHT</sequence>
<dbReference type="PaxDb" id="3880-AES73136"/>
<reference evidence="2 4" key="1">
    <citation type="journal article" date="2011" name="Nature">
        <title>The Medicago genome provides insight into the evolution of rhizobial symbioses.</title>
        <authorList>
            <person name="Young N.D."/>
            <person name="Debelle F."/>
            <person name="Oldroyd G.E."/>
            <person name="Geurts R."/>
            <person name="Cannon S.B."/>
            <person name="Udvardi M.K."/>
            <person name="Benedito V.A."/>
            <person name="Mayer K.F."/>
            <person name="Gouzy J."/>
            <person name="Schoof H."/>
            <person name="Van de Peer Y."/>
            <person name="Proost S."/>
            <person name="Cook D.R."/>
            <person name="Meyers B.C."/>
            <person name="Spannagl M."/>
            <person name="Cheung F."/>
            <person name="De Mita S."/>
            <person name="Krishnakumar V."/>
            <person name="Gundlach H."/>
            <person name="Zhou S."/>
            <person name="Mudge J."/>
            <person name="Bharti A.K."/>
            <person name="Murray J.D."/>
            <person name="Naoumkina M.A."/>
            <person name="Rosen B."/>
            <person name="Silverstein K.A."/>
            <person name="Tang H."/>
            <person name="Rombauts S."/>
            <person name="Zhao P.X."/>
            <person name="Zhou P."/>
            <person name="Barbe V."/>
            <person name="Bardou P."/>
            <person name="Bechner M."/>
            <person name="Bellec A."/>
            <person name="Berger A."/>
            <person name="Berges H."/>
            <person name="Bidwell S."/>
            <person name="Bisseling T."/>
            <person name="Choisne N."/>
            <person name="Couloux A."/>
            <person name="Denny R."/>
            <person name="Deshpande S."/>
            <person name="Dai X."/>
            <person name="Doyle J.J."/>
            <person name="Dudez A.M."/>
            <person name="Farmer A.D."/>
            <person name="Fouteau S."/>
            <person name="Franken C."/>
            <person name="Gibelin C."/>
            <person name="Gish J."/>
            <person name="Goldstein S."/>
            <person name="Gonzalez A.J."/>
            <person name="Green P.J."/>
            <person name="Hallab A."/>
            <person name="Hartog M."/>
            <person name="Hua A."/>
            <person name="Humphray S.J."/>
            <person name="Jeong D.H."/>
            <person name="Jing Y."/>
            <person name="Jocker A."/>
            <person name="Kenton S.M."/>
            <person name="Kim D.J."/>
            <person name="Klee K."/>
            <person name="Lai H."/>
            <person name="Lang C."/>
            <person name="Lin S."/>
            <person name="Macmil S.L."/>
            <person name="Magdelenat G."/>
            <person name="Matthews L."/>
            <person name="McCorrison J."/>
            <person name="Monaghan E.L."/>
            <person name="Mun J.H."/>
            <person name="Najar F.Z."/>
            <person name="Nicholson C."/>
            <person name="Noirot C."/>
            <person name="O'Bleness M."/>
            <person name="Paule C.R."/>
            <person name="Poulain J."/>
            <person name="Prion F."/>
            <person name="Qin B."/>
            <person name="Qu C."/>
            <person name="Retzel E.F."/>
            <person name="Riddle C."/>
            <person name="Sallet E."/>
            <person name="Samain S."/>
            <person name="Samson N."/>
            <person name="Sanders I."/>
            <person name="Saurat O."/>
            <person name="Scarpelli C."/>
            <person name="Schiex T."/>
            <person name="Segurens B."/>
            <person name="Severin A.J."/>
            <person name="Sherrier D.J."/>
            <person name="Shi R."/>
            <person name="Sims S."/>
            <person name="Singer S.R."/>
            <person name="Sinharoy S."/>
            <person name="Sterck L."/>
            <person name="Viollet A."/>
            <person name="Wang B.B."/>
            <person name="Wang K."/>
            <person name="Wang M."/>
            <person name="Wang X."/>
            <person name="Warfsmann J."/>
            <person name="Weissenbach J."/>
            <person name="White D.D."/>
            <person name="White J.D."/>
            <person name="Wiley G.B."/>
            <person name="Wincker P."/>
            <person name="Xing Y."/>
            <person name="Yang L."/>
            <person name="Yao Z."/>
            <person name="Ying F."/>
            <person name="Zhai J."/>
            <person name="Zhou L."/>
            <person name="Zuber A."/>
            <person name="Denarie J."/>
            <person name="Dixon R.A."/>
            <person name="May G.D."/>
            <person name="Schwartz D.C."/>
            <person name="Rogers J."/>
            <person name="Quetier F."/>
            <person name="Town C.D."/>
            <person name="Roe B.A."/>
        </authorList>
    </citation>
    <scope>NUCLEOTIDE SEQUENCE [LARGE SCALE GENOMIC DNA]</scope>
    <source>
        <strain evidence="2">A17</strain>
        <strain evidence="3 4">cv. Jemalong A17</strain>
    </source>
</reference>
<keyword evidence="1" id="KW-0472">Membrane</keyword>